<gene>
    <name evidence="4" type="ORF">A3F84_03730</name>
</gene>
<dbReference type="AlphaFoldDB" id="A0A1F6CXI5"/>
<dbReference type="Pfam" id="PF16332">
    <property type="entry name" value="DUF4962"/>
    <property type="match status" value="1"/>
</dbReference>
<evidence type="ECO:0000256" key="1">
    <source>
        <dbReference type="ARBA" id="ARBA00004196"/>
    </source>
</evidence>
<dbReference type="Pfam" id="PF07940">
    <property type="entry name" value="Hepar_II_III_C"/>
    <property type="match status" value="1"/>
</dbReference>
<dbReference type="EMBL" id="MFKF01000116">
    <property type="protein sequence ID" value="OGG53878.1"/>
    <property type="molecule type" value="Genomic_DNA"/>
</dbReference>
<dbReference type="Proteomes" id="UP000178606">
    <property type="component" value="Unassembled WGS sequence"/>
</dbReference>
<dbReference type="InterPro" id="IPR012480">
    <property type="entry name" value="Hepar_II_III_C"/>
</dbReference>
<evidence type="ECO:0000259" key="2">
    <source>
        <dbReference type="Pfam" id="PF07940"/>
    </source>
</evidence>
<organism evidence="4 5">
    <name type="scientific">Handelsmanbacteria sp. (strain RIFCSPLOWO2_12_FULL_64_10)</name>
    <dbReference type="NCBI Taxonomy" id="1817868"/>
    <lineage>
        <taxon>Bacteria</taxon>
        <taxon>Candidatus Handelsmaniibacteriota</taxon>
    </lineage>
</organism>
<dbReference type="SUPFAM" id="SSF48230">
    <property type="entry name" value="Chondroitin AC/alginate lyase"/>
    <property type="match status" value="1"/>
</dbReference>
<dbReference type="Gene3D" id="1.50.10.100">
    <property type="entry name" value="Chondroitin AC/alginate lyase"/>
    <property type="match status" value="1"/>
</dbReference>
<dbReference type="InterPro" id="IPR032518">
    <property type="entry name" value="HepII_N"/>
</dbReference>
<dbReference type="Gene3D" id="2.70.98.70">
    <property type="match status" value="1"/>
</dbReference>
<dbReference type="GO" id="GO:0016829">
    <property type="term" value="F:lyase activity"/>
    <property type="evidence" value="ECO:0007669"/>
    <property type="project" value="InterPro"/>
</dbReference>
<sequence length="665" mass="73785">MSLPPIRRDHPRLGFAPGAVRARVEKFGRNPLWPPLRERARSGLATESGDPVTLINALHFGGLLALAEGDSQVVQRCNALWGRLNGAVEAGAYRVSDDLHNAFQMVALAFAYDWCAPSMGPELRRRSAGTLVRLADYTLKTFPGYFAEGRYAAFNNHSIWNHAGLGLVGFAASGDHPDAERHAAYSWGQFHRVIFPIFDRFVGGEGIWNEGTHYNHVADRPTFLWMEGAGTATGQSLFDRPWVRAVPYFWVYLTRADGTMTILGDWFAGHDPVDVFNQLARSFWSVAKAAQETQDPHLRAFAAWEMARAREIGQGGQHSPLNALWFDPDLPERPFAELPPSRLFRGSADVGGGETLAVLRSGWGDDARLITFSMGDWLGHHDHYDANSFTVYYKGDLVVDPGYGGEGDVSWRFYRRTSAHSSILVDAPEAEAAEAEVVQRGWGFDGGQRIPLVKDRPRNVEQFFHVKNPEYPESSLFETGDCLAFEAHGDYDYVVGDATKAYHRAQLTRFVRHLVYLKPDVLIIYDVVETPEGCVPRWVMQCDQRPTVADGRIVVTHGGQVRAQTLLPAAAPVRVEQTPGRVSGREVDAGKAGAGFRVEVSSGPGTEHRFLHVLQITDPDDREYAEASWRREGDGLLVTVKQAGPVREVRLKWDGEVGAVVDVVK</sequence>
<protein>
    <submittedName>
        <fullName evidence="4">Uncharacterized protein</fullName>
    </submittedName>
</protein>
<comment type="caution">
    <text evidence="4">The sequence shown here is derived from an EMBL/GenBank/DDBJ whole genome shotgun (WGS) entry which is preliminary data.</text>
</comment>
<dbReference type="InterPro" id="IPR008929">
    <property type="entry name" value="Chondroitin_lyas"/>
</dbReference>
<reference evidence="4 5" key="1">
    <citation type="journal article" date="2016" name="Nat. Commun.">
        <title>Thousands of microbial genomes shed light on interconnected biogeochemical processes in an aquifer system.</title>
        <authorList>
            <person name="Anantharaman K."/>
            <person name="Brown C.T."/>
            <person name="Hug L.A."/>
            <person name="Sharon I."/>
            <person name="Castelle C.J."/>
            <person name="Probst A.J."/>
            <person name="Thomas B.C."/>
            <person name="Singh A."/>
            <person name="Wilkins M.J."/>
            <person name="Karaoz U."/>
            <person name="Brodie E.L."/>
            <person name="Williams K.H."/>
            <person name="Hubbard S.S."/>
            <person name="Banfield J.F."/>
        </authorList>
    </citation>
    <scope>NUCLEOTIDE SEQUENCE [LARGE SCALE GENOMIC DNA]</scope>
    <source>
        <strain evidence="5">RIFCSPLOWO2_12_FULL_64_10</strain>
    </source>
</reference>
<evidence type="ECO:0000259" key="3">
    <source>
        <dbReference type="Pfam" id="PF16332"/>
    </source>
</evidence>
<evidence type="ECO:0000313" key="5">
    <source>
        <dbReference type="Proteomes" id="UP000178606"/>
    </source>
</evidence>
<dbReference type="GO" id="GO:0030313">
    <property type="term" value="C:cell envelope"/>
    <property type="evidence" value="ECO:0007669"/>
    <property type="project" value="UniProtKB-SubCell"/>
</dbReference>
<feature type="domain" description="Heparinase II N-terminal" evidence="3">
    <location>
        <begin position="93"/>
        <end position="303"/>
    </location>
</feature>
<evidence type="ECO:0000313" key="4">
    <source>
        <dbReference type="EMBL" id="OGG53878.1"/>
    </source>
</evidence>
<feature type="domain" description="Heparinase II/III-like C-terminal" evidence="2">
    <location>
        <begin position="370"/>
        <end position="549"/>
    </location>
</feature>
<accession>A0A1F6CXI5</accession>
<proteinExistence type="predicted"/>
<comment type="subcellular location">
    <subcellularLocation>
        <location evidence="1">Cell envelope</location>
    </subcellularLocation>
</comment>
<name>A0A1F6CXI5_HANXR</name>